<dbReference type="Proteomes" id="UP001187471">
    <property type="component" value="Unassembled WGS sequence"/>
</dbReference>
<sequence>MLAAAPIAIVSFVGRWALIGSQRGAGLGSAGLGAGPKVGESARPKLESPMPSFGANIFFRSSSRPSCEDDGPKGLKPDSTGESWYRPWPSWGNDGPEDNKKTNITFFLYEVYKENELSKYRPWPTIKHPKKASKFVNIPWAFSSIIIIWHCSISVCFCKNLCKELWQEEFEEYAEKAKSLPPTTKDADKLILYGLFKQATIGAINTNRPGLFSPKERAKWDSWKAVEGT</sequence>
<name>A0AA88QW00_9ASTE</name>
<comment type="caution">
    <text evidence="5">The sequence shown here is derived from an EMBL/GenBank/DDBJ whole genome shotgun (WGS) entry which is preliminary data.</text>
</comment>
<dbReference type="GO" id="GO:0006631">
    <property type="term" value="P:fatty acid metabolic process"/>
    <property type="evidence" value="ECO:0007669"/>
    <property type="project" value="TreeGrafter"/>
</dbReference>
<feature type="domain" description="ACB" evidence="4">
    <location>
        <begin position="166"/>
        <end position="229"/>
    </location>
</feature>
<organism evidence="5 6">
    <name type="scientific">Escallonia rubra</name>
    <dbReference type="NCBI Taxonomy" id="112253"/>
    <lineage>
        <taxon>Eukaryota</taxon>
        <taxon>Viridiplantae</taxon>
        <taxon>Streptophyta</taxon>
        <taxon>Embryophyta</taxon>
        <taxon>Tracheophyta</taxon>
        <taxon>Spermatophyta</taxon>
        <taxon>Magnoliopsida</taxon>
        <taxon>eudicotyledons</taxon>
        <taxon>Gunneridae</taxon>
        <taxon>Pentapetalae</taxon>
        <taxon>asterids</taxon>
        <taxon>campanulids</taxon>
        <taxon>Escalloniales</taxon>
        <taxon>Escalloniaceae</taxon>
        <taxon>Escallonia</taxon>
    </lineage>
</organism>
<keyword evidence="6" id="KW-1185">Reference proteome</keyword>
<evidence type="ECO:0000259" key="4">
    <source>
        <dbReference type="PROSITE" id="PS51228"/>
    </source>
</evidence>
<comment type="similarity">
    <text evidence="1">Belongs to the ACBP family.</text>
</comment>
<accession>A0AA88QW00</accession>
<protein>
    <recommendedName>
        <fullName evidence="4">ACB domain-containing protein</fullName>
    </recommendedName>
</protein>
<keyword evidence="2" id="KW-0446">Lipid-binding</keyword>
<dbReference type="PANTHER" id="PTHR23310:SF107">
    <property type="entry name" value="ACYL-COA-BINDING PROTEIN-LIKE"/>
    <property type="match status" value="1"/>
</dbReference>
<evidence type="ECO:0000256" key="3">
    <source>
        <dbReference type="SAM" id="MobiDB-lite"/>
    </source>
</evidence>
<evidence type="ECO:0000313" key="6">
    <source>
        <dbReference type="Proteomes" id="UP001187471"/>
    </source>
</evidence>
<evidence type="ECO:0000313" key="5">
    <source>
        <dbReference type="EMBL" id="KAK2975972.1"/>
    </source>
</evidence>
<dbReference type="InterPro" id="IPR014352">
    <property type="entry name" value="FERM/acyl-CoA-bd_prot_sf"/>
</dbReference>
<dbReference type="SUPFAM" id="SSF47027">
    <property type="entry name" value="Acyl-CoA binding protein"/>
    <property type="match status" value="1"/>
</dbReference>
<dbReference type="EMBL" id="JAVXUO010002134">
    <property type="protein sequence ID" value="KAK2975972.1"/>
    <property type="molecule type" value="Genomic_DNA"/>
</dbReference>
<dbReference type="InterPro" id="IPR000582">
    <property type="entry name" value="Acyl-CoA-binding_protein"/>
</dbReference>
<evidence type="ECO:0000256" key="2">
    <source>
        <dbReference type="ARBA" id="ARBA00023121"/>
    </source>
</evidence>
<reference evidence="5" key="1">
    <citation type="submission" date="2022-12" db="EMBL/GenBank/DDBJ databases">
        <title>Draft genome assemblies for two species of Escallonia (Escalloniales).</title>
        <authorList>
            <person name="Chanderbali A."/>
            <person name="Dervinis C."/>
            <person name="Anghel I."/>
            <person name="Soltis D."/>
            <person name="Soltis P."/>
            <person name="Zapata F."/>
        </authorList>
    </citation>
    <scope>NUCLEOTIDE SEQUENCE</scope>
    <source>
        <strain evidence="5">UCBG92.1500</strain>
        <tissue evidence="5">Leaf</tissue>
    </source>
</reference>
<dbReference type="PANTHER" id="PTHR23310">
    <property type="entry name" value="ACYL-COA-BINDING PROTEIN, ACBP"/>
    <property type="match status" value="1"/>
</dbReference>
<dbReference type="PRINTS" id="PR00689">
    <property type="entry name" value="ACOABINDINGP"/>
</dbReference>
<feature type="region of interest" description="Disordered" evidence="3">
    <location>
        <begin position="62"/>
        <end position="81"/>
    </location>
</feature>
<gene>
    <name evidence="5" type="ORF">RJ640_013003</name>
</gene>
<dbReference type="Gene3D" id="1.20.80.10">
    <property type="match status" value="1"/>
</dbReference>
<dbReference type="AlphaFoldDB" id="A0AA88QW00"/>
<dbReference type="PROSITE" id="PS51228">
    <property type="entry name" value="ACB_2"/>
    <property type="match status" value="1"/>
</dbReference>
<evidence type="ECO:0000256" key="1">
    <source>
        <dbReference type="ARBA" id="ARBA00005567"/>
    </source>
</evidence>
<dbReference type="GO" id="GO:0000062">
    <property type="term" value="F:fatty-acyl-CoA binding"/>
    <property type="evidence" value="ECO:0007669"/>
    <property type="project" value="InterPro"/>
</dbReference>
<feature type="compositionally biased region" description="Basic and acidic residues" evidence="3">
    <location>
        <begin position="66"/>
        <end position="76"/>
    </location>
</feature>
<proteinExistence type="inferred from homology"/>
<dbReference type="InterPro" id="IPR035984">
    <property type="entry name" value="Acyl-CoA-binding_sf"/>
</dbReference>
<dbReference type="Pfam" id="PF00887">
    <property type="entry name" value="ACBP"/>
    <property type="match status" value="1"/>
</dbReference>